<keyword evidence="4" id="KW-1185">Reference proteome</keyword>
<gene>
    <name evidence="2" type="ORF">BGK67_15640</name>
    <name evidence="3" type="ORF">BGK67_21140</name>
</gene>
<protein>
    <recommendedName>
        <fullName evidence="5">WXG100 family type VII secretion target</fullName>
    </recommendedName>
</protein>
<feature type="region of interest" description="Disordered" evidence="1">
    <location>
        <begin position="79"/>
        <end position="110"/>
    </location>
</feature>
<comment type="caution">
    <text evidence="3">The sequence shown here is derived from an EMBL/GenBank/DDBJ whole genome shotgun (WGS) entry which is preliminary data.</text>
</comment>
<dbReference type="OrthoDB" id="3826998at2"/>
<dbReference type="EMBL" id="MEHK01000001">
    <property type="protein sequence ID" value="OEJ32572.1"/>
    <property type="molecule type" value="Genomic_DNA"/>
</dbReference>
<feature type="compositionally biased region" description="Polar residues" evidence="1">
    <location>
        <begin position="86"/>
        <end position="100"/>
    </location>
</feature>
<evidence type="ECO:0000313" key="2">
    <source>
        <dbReference type="EMBL" id="OEJ32572.1"/>
    </source>
</evidence>
<name>A0A1E5PVK4_9ACTN</name>
<dbReference type="Proteomes" id="UP000095705">
    <property type="component" value="Unassembled WGS sequence"/>
</dbReference>
<evidence type="ECO:0008006" key="5">
    <source>
        <dbReference type="Google" id="ProtNLM"/>
    </source>
</evidence>
<organism evidence="3 4">
    <name type="scientific">Streptomyces subrutilus</name>
    <dbReference type="NCBI Taxonomy" id="36818"/>
    <lineage>
        <taxon>Bacteria</taxon>
        <taxon>Bacillati</taxon>
        <taxon>Actinomycetota</taxon>
        <taxon>Actinomycetes</taxon>
        <taxon>Kitasatosporales</taxon>
        <taxon>Streptomycetaceae</taxon>
        <taxon>Streptomyces</taxon>
    </lineage>
</organism>
<sequence length="110" mass="11614">MKFDMGTQVLTNLMSGSRNSNTDLGSLIKQLVAAAQPLEGKFQGQGKVAFDSFKLRADGIAKELNASLAAILGGQSGMEQAFGSGDQEQGENARQTQGSANFDAARFRGR</sequence>
<proteinExistence type="predicted"/>
<dbReference type="STRING" id="36818.BGK67_15640"/>
<evidence type="ECO:0000313" key="4">
    <source>
        <dbReference type="Proteomes" id="UP000095705"/>
    </source>
</evidence>
<evidence type="ECO:0000256" key="1">
    <source>
        <dbReference type="SAM" id="MobiDB-lite"/>
    </source>
</evidence>
<accession>A0A1E5PVK4</accession>
<dbReference type="EMBL" id="MEHK01000001">
    <property type="protein sequence ID" value="OEJ33503.1"/>
    <property type="molecule type" value="Genomic_DNA"/>
</dbReference>
<reference evidence="3 4" key="1">
    <citation type="submission" date="2016-08" db="EMBL/GenBank/DDBJ databases">
        <title>The complete genome of Streptomyces subrutilus 10-1-1.</title>
        <authorList>
            <person name="Chen X."/>
        </authorList>
    </citation>
    <scope>NUCLEOTIDE SEQUENCE [LARGE SCALE GENOMIC DNA]</scope>
    <source>
        <strain evidence="3 4">10-1-1</strain>
    </source>
</reference>
<evidence type="ECO:0000313" key="3">
    <source>
        <dbReference type="EMBL" id="OEJ33503.1"/>
    </source>
</evidence>
<dbReference type="AlphaFoldDB" id="A0A1E5PVK4"/>
<dbReference type="SUPFAM" id="SSF140453">
    <property type="entry name" value="EsxAB dimer-like"/>
    <property type="match status" value="1"/>
</dbReference>
<dbReference type="RefSeq" id="WP_030763942.1">
    <property type="nucleotide sequence ID" value="NZ_MEHK01000001.1"/>
</dbReference>
<dbReference type="InterPro" id="IPR036689">
    <property type="entry name" value="ESAT-6-like_sf"/>
</dbReference>